<reference evidence="1" key="1">
    <citation type="submission" date="2017-08" db="EMBL/GenBank/DDBJ databases">
        <authorList>
            <person name="Polle J.E."/>
            <person name="Barry K."/>
            <person name="Cushman J."/>
            <person name="Schmutz J."/>
            <person name="Tran D."/>
            <person name="Hathwaick L.T."/>
            <person name="Yim W.C."/>
            <person name="Jenkins J."/>
            <person name="Mckie-Krisberg Z.M."/>
            <person name="Prochnik S."/>
            <person name="Lindquist E."/>
            <person name="Dockter R.B."/>
            <person name="Adam C."/>
            <person name="Molina H."/>
            <person name="Bunkerborg J."/>
            <person name="Jin E."/>
            <person name="Buchheim M."/>
            <person name="Magnuson J."/>
        </authorList>
    </citation>
    <scope>NUCLEOTIDE SEQUENCE</scope>
    <source>
        <strain evidence="1">CCAP 19/18</strain>
    </source>
</reference>
<accession>A0ABQ7G950</accession>
<evidence type="ECO:0000313" key="1">
    <source>
        <dbReference type="EMBL" id="KAF5831137.1"/>
    </source>
</evidence>
<protein>
    <recommendedName>
        <fullName evidence="3">Encoded protein</fullName>
    </recommendedName>
</protein>
<proteinExistence type="predicted"/>
<evidence type="ECO:0008006" key="3">
    <source>
        <dbReference type="Google" id="ProtNLM"/>
    </source>
</evidence>
<keyword evidence="2" id="KW-1185">Reference proteome</keyword>
<organism evidence="1 2">
    <name type="scientific">Dunaliella salina</name>
    <name type="common">Green alga</name>
    <name type="synonym">Protococcus salinus</name>
    <dbReference type="NCBI Taxonomy" id="3046"/>
    <lineage>
        <taxon>Eukaryota</taxon>
        <taxon>Viridiplantae</taxon>
        <taxon>Chlorophyta</taxon>
        <taxon>core chlorophytes</taxon>
        <taxon>Chlorophyceae</taxon>
        <taxon>CS clade</taxon>
        <taxon>Chlamydomonadales</taxon>
        <taxon>Dunaliellaceae</taxon>
        <taxon>Dunaliella</taxon>
    </lineage>
</organism>
<evidence type="ECO:0000313" key="2">
    <source>
        <dbReference type="Proteomes" id="UP000815325"/>
    </source>
</evidence>
<dbReference type="EMBL" id="MU069973">
    <property type="protein sequence ID" value="KAF5831137.1"/>
    <property type="molecule type" value="Genomic_DNA"/>
</dbReference>
<dbReference type="Proteomes" id="UP000815325">
    <property type="component" value="Unassembled WGS sequence"/>
</dbReference>
<comment type="caution">
    <text evidence="1">The sequence shown here is derived from an EMBL/GenBank/DDBJ whole genome shotgun (WGS) entry which is preliminary data.</text>
</comment>
<name>A0ABQ7G950_DUNSA</name>
<gene>
    <name evidence="1" type="ORF">DUNSADRAFT_13540</name>
</gene>
<sequence length="93" mass="10094">MHFDVLVEEFVSSPKRAHAAMFQRGLASQALSIFELQRSMTLSETCGKPCPKCVKIEKRAPTRVGSIACDAAEISKACPSLMMSVTNPLCAAY</sequence>